<dbReference type="InterPro" id="IPR002880">
    <property type="entry name" value="Pyrv_Fd/Flavodoxin_OxRdtase_N"/>
</dbReference>
<protein>
    <recommendedName>
        <fullName evidence="6">2-oxoacid:acceptor oxidoreductase subunit alpha</fullName>
    </recommendedName>
</protein>
<keyword evidence="1" id="KW-0560">Oxidoreductase</keyword>
<dbReference type="InterPro" id="IPR009014">
    <property type="entry name" value="Transketo_C/PFOR_II"/>
</dbReference>
<evidence type="ECO:0000256" key="1">
    <source>
        <dbReference type="ARBA" id="ARBA00023002"/>
    </source>
</evidence>
<dbReference type="Pfam" id="PF01855">
    <property type="entry name" value="POR_N"/>
    <property type="match status" value="1"/>
</dbReference>
<dbReference type="FunFam" id="3.40.50.970:FF:000022">
    <property type="entry name" value="2-oxoglutarate ferredoxin oxidoreductase alpha subunit"/>
    <property type="match status" value="1"/>
</dbReference>
<dbReference type="PANTHER" id="PTHR32154:SF20">
    <property type="entry name" value="2-OXOGLUTARATE OXIDOREDUCTASE SUBUNIT KORA"/>
    <property type="match status" value="1"/>
</dbReference>
<dbReference type="Gene3D" id="3.40.50.920">
    <property type="match status" value="1"/>
</dbReference>
<dbReference type="Pfam" id="PF01558">
    <property type="entry name" value="POR"/>
    <property type="match status" value="1"/>
</dbReference>
<dbReference type="OrthoDB" id="9794954at2"/>
<dbReference type="InterPro" id="IPR050722">
    <property type="entry name" value="Pyruvate:ferred/Flavod_OxRd"/>
</dbReference>
<comment type="caution">
    <text evidence="4">The sequence shown here is derived from an EMBL/GenBank/DDBJ whole genome shotgun (WGS) entry which is preliminary data.</text>
</comment>
<dbReference type="SUPFAM" id="SSF52518">
    <property type="entry name" value="Thiamin diphosphate-binding fold (THDP-binding)"/>
    <property type="match status" value="1"/>
</dbReference>
<evidence type="ECO:0000313" key="4">
    <source>
        <dbReference type="EMBL" id="PWA10047.1"/>
    </source>
</evidence>
<gene>
    <name evidence="4" type="ORF">DCC39_11660</name>
</gene>
<keyword evidence="5" id="KW-1185">Reference proteome</keyword>
<dbReference type="InterPro" id="IPR029061">
    <property type="entry name" value="THDP-binding"/>
</dbReference>
<accession>A0A2U1JXU6</accession>
<dbReference type="EMBL" id="QCZG01000024">
    <property type="protein sequence ID" value="PWA10047.1"/>
    <property type="molecule type" value="Genomic_DNA"/>
</dbReference>
<dbReference type="InterPro" id="IPR019752">
    <property type="entry name" value="Pyrv/ketoisovalerate_OxRed_cat"/>
</dbReference>
<organism evidence="4 5">
    <name type="scientific">Pueribacillus theae</name>
    <dbReference type="NCBI Taxonomy" id="2171751"/>
    <lineage>
        <taxon>Bacteria</taxon>
        <taxon>Bacillati</taxon>
        <taxon>Bacillota</taxon>
        <taxon>Bacilli</taxon>
        <taxon>Bacillales</taxon>
        <taxon>Bacillaceae</taxon>
        <taxon>Pueribacillus</taxon>
    </lineage>
</organism>
<dbReference type="PANTHER" id="PTHR32154">
    <property type="entry name" value="PYRUVATE-FLAVODOXIN OXIDOREDUCTASE-RELATED"/>
    <property type="match status" value="1"/>
</dbReference>
<evidence type="ECO:0000259" key="2">
    <source>
        <dbReference type="Pfam" id="PF01558"/>
    </source>
</evidence>
<dbReference type="Proteomes" id="UP000245998">
    <property type="component" value="Unassembled WGS sequence"/>
</dbReference>
<dbReference type="GO" id="GO:0016903">
    <property type="term" value="F:oxidoreductase activity, acting on the aldehyde or oxo group of donors"/>
    <property type="evidence" value="ECO:0007669"/>
    <property type="project" value="InterPro"/>
</dbReference>
<dbReference type="InterPro" id="IPR002869">
    <property type="entry name" value="Pyrv_flavodox_OxRed_cen"/>
</dbReference>
<evidence type="ECO:0000313" key="5">
    <source>
        <dbReference type="Proteomes" id="UP000245998"/>
    </source>
</evidence>
<feature type="domain" description="Pyruvate/ketoisovalerate oxidoreductase catalytic" evidence="2">
    <location>
        <begin position="14"/>
        <end position="101"/>
    </location>
</feature>
<dbReference type="SUPFAM" id="SSF53323">
    <property type="entry name" value="Pyruvate-ferredoxin oxidoreductase, PFOR, domain III"/>
    <property type="match status" value="1"/>
</dbReference>
<dbReference type="GO" id="GO:0006979">
    <property type="term" value="P:response to oxidative stress"/>
    <property type="evidence" value="ECO:0007669"/>
    <property type="project" value="TreeGrafter"/>
</dbReference>
<name>A0A2U1JXU6_9BACI</name>
<evidence type="ECO:0008006" key="6">
    <source>
        <dbReference type="Google" id="ProtNLM"/>
    </source>
</evidence>
<feature type="domain" description="Pyruvate flavodoxin/ferredoxin oxidoreductase pyrimidine binding" evidence="3">
    <location>
        <begin position="188"/>
        <end position="343"/>
    </location>
</feature>
<dbReference type="Gene3D" id="3.40.50.970">
    <property type="match status" value="1"/>
</dbReference>
<sequence>MKKMKSIAIAGLTGQGIETAGEIISSVVNSLGYSHRSWRDFSTIIRGGYTSFEIYISEKDSQTPLPRIEKIDLAIVWDNQGVDNYKLRIKDNKMMFGSSKATTLLSGNQFEVPNLGYNVWCVGVISGYLGIHIDYIEKEVMVKFRSESNLKLLREGYKLGKQVETEVPLINLNSNNITISGNDALSLGAISGDVRHYYGYPITPASEILENLSKWLPSLGGQAYQVEDEIAAIHAAIGCSYAGKRTFVATSGPGLALMTEGLSYAATTEIPLVIIDNQRGGPSTGMPTKTEQSDLQHLKNAGHGEFARILLTPTSIIDCIVTMQEALNLADYYQCPVIIALDLDLAVRNISIPWSLVENALQSVEVDRGPTLTNLNTTIESYVRYKPQADHSPPLRSIPGIKGGAYVASGDEHDERGWMEPNFMEIRKTLHKRRLQKADKIDYKRHFTRIGNSEAPIMIIGTGSIGELIEYFVKNNDGFQGLLIRQLVPIPQEELLMALTNLEKVIVAEYNATGQIRTIIKDVIQDKEILSLLRFDGEHYTNEEFEEAVVHILNKKNKVYQF</sequence>
<reference evidence="4 5" key="1">
    <citation type="submission" date="2018-04" db="EMBL/GenBank/DDBJ databases">
        <title>Camelliibacillus theae gen. nov., sp. nov., isolated from Pu'er tea.</title>
        <authorList>
            <person name="Niu L."/>
        </authorList>
    </citation>
    <scope>NUCLEOTIDE SEQUENCE [LARGE SCALE GENOMIC DNA]</scope>
    <source>
        <strain evidence="4 5">T8</strain>
    </source>
</reference>
<dbReference type="CDD" id="cd07034">
    <property type="entry name" value="TPP_PYR_PFOR_IOR-alpha_like"/>
    <property type="match status" value="1"/>
</dbReference>
<proteinExistence type="predicted"/>
<dbReference type="Gene3D" id="3.40.920.10">
    <property type="entry name" value="Pyruvate-ferredoxin oxidoreductase, PFOR, domain III"/>
    <property type="match status" value="1"/>
</dbReference>
<evidence type="ECO:0000259" key="3">
    <source>
        <dbReference type="Pfam" id="PF01855"/>
    </source>
</evidence>
<dbReference type="AlphaFoldDB" id="A0A2U1JXU6"/>